<feature type="transmembrane region" description="Helical" evidence="1">
    <location>
        <begin position="176"/>
        <end position="203"/>
    </location>
</feature>
<dbReference type="KEGG" id="sla:SERLADRAFT_479112"/>
<dbReference type="PANTHER" id="PTHR40465:SF1">
    <property type="entry name" value="DUF6534 DOMAIN-CONTAINING PROTEIN"/>
    <property type="match status" value="1"/>
</dbReference>
<dbReference type="HOGENOM" id="CLU_046025_5_2_1"/>
<dbReference type="Proteomes" id="UP000008064">
    <property type="component" value="Unassembled WGS sequence"/>
</dbReference>
<keyword evidence="1" id="KW-0472">Membrane</keyword>
<name>F8PBC0_SERL9</name>
<accession>F8PBC0</accession>
<dbReference type="PANTHER" id="PTHR40465">
    <property type="entry name" value="CHROMOSOME 1, WHOLE GENOME SHOTGUN SEQUENCE"/>
    <property type="match status" value="1"/>
</dbReference>
<proteinExistence type="predicted"/>
<dbReference type="Pfam" id="PF20152">
    <property type="entry name" value="DUF6534"/>
    <property type="match status" value="1"/>
</dbReference>
<gene>
    <name evidence="3" type="ORF">SERLADRAFT_479112</name>
</gene>
<feature type="transmembrane region" description="Helical" evidence="1">
    <location>
        <begin position="27"/>
        <end position="52"/>
    </location>
</feature>
<keyword evidence="1" id="KW-0812">Transmembrane</keyword>
<dbReference type="AlphaFoldDB" id="F8PBC0"/>
<organism>
    <name type="scientific">Serpula lacrymans var. lacrymans (strain S7.9)</name>
    <name type="common">Dry rot fungus</name>
    <dbReference type="NCBI Taxonomy" id="578457"/>
    <lineage>
        <taxon>Eukaryota</taxon>
        <taxon>Fungi</taxon>
        <taxon>Dikarya</taxon>
        <taxon>Basidiomycota</taxon>
        <taxon>Agaricomycotina</taxon>
        <taxon>Agaricomycetes</taxon>
        <taxon>Agaricomycetidae</taxon>
        <taxon>Boletales</taxon>
        <taxon>Coniophorineae</taxon>
        <taxon>Serpulaceae</taxon>
        <taxon>Serpula</taxon>
    </lineage>
</organism>
<evidence type="ECO:0000313" key="3">
    <source>
        <dbReference type="EMBL" id="EGO19560.1"/>
    </source>
</evidence>
<evidence type="ECO:0000259" key="2">
    <source>
        <dbReference type="Pfam" id="PF20152"/>
    </source>
</evidence>
<keyword evidence="1" id="KW-1133">Transmembrane helix</keyword>
<feature type="transmembrane region" description="Helical" evidence="1">
    <location>
        <begin position="64"/>
        <end position="86"/>
    </location>
</feature>
<dbReference type="RefSeq" id="XP_007323693.1">
    <property type="nucleotide sequence ID" value="XM_007323631.1"/>
</dbReference>
<sequence>MGLYGLTTTQAYLYWFNYPKDSWWTKLLVLFLWVLNTAHTVGVCHNCYYHLITAMFNLEMLLRNVWSLGMTVVIWIIVFATVMSYYIKMIFQLSSARFRWWLTGAMTIPFVLALGFGLDAAVRMFLAANVEVLLQFSQNTILPAFIMLVITDSFVTGFLCILLYRKRTEFKRTRHIVNTLIIYAASRGLVSTATSLTMALVLAIRPSTIWYSAAEFAIVGIYTNSLMTMLNTRRTVYEVADTGRSPADSMNKESHFGLTGRRRNQNGVSIANKAPNVEFIELGERGTNYKDVNQHEEDKPAV</sequence>
<evidence type="ECO:0000256" key="1">
    <source>
        <dbReference type="SAM" id="Phobius"/>
    </source>
</evidence>
<dbReference type="OrthoDB" id="2535105at2759"/>
<dbReference type="EMBL" id="GL945443">
    <property type="protein sequence ID" value="EGO19560.1"/>
    <property type="molecule type" value="Genomic_DNA"/>
</dbReference>
<feature type="transmembrane region" description="Helical" evidence="1">
    <location>
        <begin position="209"/>
        <end position="227"/>
    </location>
</feature>
<dbReference type="GeneID" id="18821300"/>
<protein>
    <recommendedName>
        <fullName evidence="2">DUF6534 domain-containing protein</fullName>
    </recommendedName>
</protein>
<feature type="domain" description="DUF6534" evidence="2">
    <location>
        <begin position="149"/>
        <end position="234"/>
    </location>
</feature>
<feature type="transmembrane region" description="Helical" evidence="1">
    <location>
        <begin position="141"/>
        <end position="164"/>
    </location>
</feature>
<dbReference type="InterPro" id="IPR045339">
    <property type="entry name" value="DUF6534"/>
</dbReference>
<reference evidence="3" key="1">
    <citation type="submission" date="2011-04" db="EMBL/GenBank/DDBJ databases">
        <title>Evolution of plant cell wall degrading machinery underlies the functional diversity of forest fungi.</title>
        <authorList>
            <consortium name="US DOE Joint Genome Institute (JGI-PGF)"/>
            <person name="Eastwood D.C."/>
            <person name="Floudas D."/>
            <person name="Binder M."/>
            <person name="Majcherczyk A."/>
            <person name="Schneider P."/>
            <person name="Aerts A."/>
            <person name="Asiegbu F.O."/>
            <person name="Baker S.E."/>
            <person name="Barry K."/>
            <person name="Bendiksby M."/>
            <person name="Blumentritt M."/>
            <person name="Coutinho P.M."/>
            <person name="Cullen D."/>
            <person name="Cullen D."/>
            <person name="Gathman A."/>
            <person name="Goodell B."/>
            <person name="Henrissat B."/>
            <person name="Ihrmark K."/>
            <person name="Kauserud H."/>
            <person name="Kohler A."/>
            <person name="LaButti K."/>
            <person name="Lapidus A."/>
            <person name="Lavin J.L."/>
            <person name="Lee Y.-H."/>
            <person name="Lindquist E."/>
            <person name="Lilly W."/>
            <person name="Lucas S."/>
            <person name="Morin E."/>
            <person name="Murat C."/>
            <person name="Oguiza J.A."/>
            <person name="Park J."/>
            <person name="Pisabarro A.G."/>
            <person name="Riley R."/>
            <person name="Rosling A."/>
            <person name="Salamov A."/>
            <person name="Schmidt O."/>
            <person name="Schmutz J."/>
            <person name="Skrede I."/>
            <person name="Stenlid J."/>
            <person name="Wiebenga A."/>
            <person name="Xie X."/>
            <person name="Kues U."/>
            <person name="Hibbett D.S."/>
            <person name="Hoffmeister D."/>
            <person name="Hogberg N."/>
            <person name="Martin F."/>
            <person name="Grigoriev I.V."/>
            <person name="Watkinson S.C."/>
        </authorList>
    </citation>
    <scope>NUCLEOTIDE SEQUENCE</scope>
    <source>
        <strain evidence="3">S7.9</strain>
    </source>
</reference>
<feature type="transmembrane region" description="Helical" evidence="1">
    <location>
        <begin position="98"/>
        <end position="121"/>
    </location>
</feature>